<sequence length="57" mass="6807">VHQSDYETHKKIANNAIKEKQPFERLVVPKENLLEMFKHNQSKIHMENLLLFIVVVH</sequence>
<organism evidence="1 2">
    <name type="scientific">Glomus cerebriforme</name>
    <dbReference type="NCBI Taxonomy" id="658196"/>
    <lineage>
        <taxon>Eukaryota</taxon>
        <taxon>Fungi</taxon>
        <taxon>Fungi incertae sedis</taxon>
        <taxon>Mucoromycota</taxon>
        <taxon>Glomeromycotina</taxon>
        <taxon>Glomeromycetes</taxon>
        <taxon>Glomerales</taxon>
        <taxon>Glomeraceae</taxon>
        <taxon>Glomus</taxon>
    </lineage>
</organism>
<keyword evidence="2" id="KW-1185">Reference proteome</keyword>
<dbReference type="Proteomes" id="UP000265703">
    <property type="component" value="Unassembled WGS sequence"/>
</dbReference>
<name>A0A397S628_9GLOM</name>
<dbReference type="AlphaFoldDB" id="A0A397S628"/>
<dbReference type="Gene3D" id="3.30.980.10">
    <property type="entry name" value="Threonyl-trna Synthetase, Chain A, domain 2"/>
    <property type="match status" value="1"/>
</dbReference>
<dbReference type="InterPro" id="IPR018163">
    <property type="entry name" value="Thr/Ala-tRNA-synth_IIc_edit"/>
</dbReference>
<proteinExistence type="predicted"/>
<gene>
    <name evidence="1" type="ORF">C1645_702178</name>
</gene>
<dbReference type="SUPFAM" id="SSF55186">
    <property type="entry name" value="ThrRS/AlaRS common domain"/>
    <property type="match status" value="1"/>
</dbReference>
<dbReference type="GO" id="GO:0000166">
    <property type="term" value="F:nucleotide binding"/>
    <property type="evidence" value="ECO:0007669"/>
    <property type="project" value="InterPro"/>
</dbReference>
<accession>A0A397S628</accession>
<evidence type="ECO:0000313" key="2">
    <source>
        <dbReference type="Proteomes" id="UP000265703"/>
    </source>
</evidence>
<dbReference type="OrthoDB" id="8941455at2759"/>
<evidence type="ECO:0000313" key="1">
    <source>
        <dbReference type="EMBL" id="RIA79437.1"/>
    </source>
</evidence>
<comment type="caution">
    <text evidence="1">The sequence shown here is derived from an EMBL/GenBank/DDBJ whole genome shotgun (WGS) entry which is preliminary data.</text>
</comment>
<dbReference type="STRING" id="658196.A0A397S628"/>
<protein>
    <submittedName>
        <fullName evidence="1">Uncharacterized protein</fullName>
    </submittedName>
</protein>
<dbReference type="EMBL" id="QKYT01001299">
    <property type="protein sequence ID" value="RIA79437.1"/>
    <property type="molecule type" value="Genomic_DNA"/>
</dbReference>
<reference evidence="1 2" key="1">
    <citation type="submission" date="2018-06" db="EMBL/GenBank/DDBJ databases">
        <title>Comparative genomics reveals the genomic features of Rhizophagus irregularis, R. cerebriforme, R. diaphanum and Gigaspora rosea, and their symbiotic lifestyle signature.</title>
        <authorList>
            <person name="Morin E."/>
            <person name="San Clemente H."/>
            <person name="Chen E.C.H."/>
            <person name="De La Providencia I."/>
            <person name="Hainaut M."/>
            <person name="Kuo A."/>
            <person name="Kohler A."/>
            <person name="Murat C."/>
            <person name="Tang N."/>
            <person name="Roy S."/>
            <person name="Loubradou J."/>
            <person name="Henrissat B."/>
            <person name="Grigoriev I.V."/>
            <person name="Corradi N."/>
            <person name="Roux C."/>
            <person name="Martin F.M."/>
        </authorList>
    </citation>
    <scope>NUCLEOTIDE SEQUENCE [LARGE SCALE GENOMIC DNA]</scope>
    <source>
        <strain evidence="1 2">DAOM 227022</strain>
    </source>
</reference>
<feature type="non-terminal residue" evidence="1">
    <location>
        <position position="1"/>
    </location>
</feature>